<dbReference type="EMBL" id="MFJJ01000058">
    <property type="protein sequence ID" value="OGG12630.1"/>
    <property type="molecule type" value="Genomic_DNA"/>
</dbReference>
<gene>
    <name evidence="3" type="ORF">A2875_05465</name>
</gene>
<evidence type="ECO:0000256" key="1">
    <source>
        <dbReference type="SAM" id="Phobius"/>
    </source>
</evidence>
<reference evidence="3 4" key="1">
    <citation type="journal article" date="2016" name="Nat. Commun.">
        <title>Thousands of microbial genomes shed light on interconnected biogeochemical processes in an aquifer system.</title>
        <authorList>
            <person name="Anantharaman K."/>
            <person name="Brown C.T."/>
            <person name="Hug L.A."/>
            <person name="Sharon I."/>
            <person name="Castelle C.J."/>
            <person name="Probst A.J."/>
            <person name="Thomas B.C."/>
            <person name="Singh A."/>
            <person name="Wilkins M.J."/>
            <person name="Karaoz U."/>
            <person name="Brodie E.L."/>
            <person name="Williams K.H."/>
            <person name="Hubbard S.S."/>
            <person name="Banfield J.F."/>
        </authorList>
    </citation>
    <scope>NUCLEOTIDE SEQUENCE [LARGE SCALE GENOMIC DNA]</scope>
</reference>
<dbReference type="AlphaFoldDB" id="A0A1F5ZJI1"/>
<proteinExistence type="predicted"/>
<keyword evidence="1" id="KW-1133">Transmembrane helix</keyword>
<feature type="domain" description="TNase-like" evidence="2">
    <location>
        <begin position="53"/>
        <end position="196"/>
    </location>
</feature>
<comment type="caution">
    <text evidence="3">The sequence shown here is derived from an EMBL/GenBank/DDBJ whole genome shotgun (WGS) entry which is preliminary data.</text>
</comment>
<organism evidence="3 4">
    <name type="scientific">Candidatus Gottesmanbacteria bacterium RIFCSPHIGHO2_01_FULL_46_14</name>
    <dbReference type="NCBI Taxonomy" id="1798380"/>
    <lineage>
        <taxon>Bacteria</taxon>
        <taxon>Candidatus Gottesmaniibacteriota</taxon>
    </lineage>
</organism>
<protein>
    <recommendedName>
        <fullName evidence="2">TNase-like domain-containing protein</fullName>
    </recommendedName>
</protein>
<accession>A0A1F5ZJI1</accession>
<dbReference type="SUPFAM" id="SSF50199">
    <property type="entry name" value="Staphylococcal nuclease"/>
    <property type="match status" value="1"/>
</dbReference>
<sequence>MAKKRKSRWTKARLAGLGIPAVLIPGILLAVALGWNPRELAKVNDFHKIQTLFPKNGTVREVHDGDTVVLQNGAEVRLVGIDAPERGDDKFSEAKKYLSELVSNKNIYLEYDRYQDDGFGRILAWVWIECEKTPKFFPADYMHLSQKESREGLKENPEGCKRGTLVNETMVDKKLAVVHKLNERGELKYEKRLMAR</sequence>
<dbReference type="InterPro" id="IPR035437">
    <property type="entry name" value="SNase_OB-fold_sf"/>
</dbReference>
<dbReference type="Gene3D" id="2.40.50.90">
    <property type="match status" value="1"/>
</dbReference>
<keyword evidence="1" id="KW-0812">Transmembrane</keyword>
<evidence type="ECO:0000313" key="4">
    <source>
        <dbReference type="Proteomes" id="UP000177416"/>
    </source>
</evidence>
<dbReference type="InterPro" id="IPR016071">
    <property type="entry name" value="Staphylococal_nuclease_OB-fold"/>
</dbReference>
<feature type="transmembrane region" description="Helical" evidence="1">
    <location>
        <begin position="12"/>
        <end position="35"/>
    </location>
</feature>
<dbReference type="Proteomes" id="UP000177416">
    <property type="component" value="Unassembled WGS sequence"/>
</dbReference>
<evidence type="ECO:0000259" key="2">
    <source>
        <dbReference type="PROSITE" id="PS50830"/>
    </source>
</evidence>
<keyword evidence="1" id="KW-0472">Membrane</keyword>
<dbReference type="Pfam" id="PF00565">
    <property type="entry name" value="SNase"/>
    <property type="match status" value="1"/>
</dbReference>
<dbReference type="PROSITE" id="PS50830">
    <property type="entry name" value="TNASE_3"/>
    <property type="match status" value="1"/>
</dbReference>
<name>A0A1F5ZJI1_9BACT</name>
<evidence type="ECO:0000313" key="3">
    <source>
        <dbReference type="EMBL" id="OGG12630.1"/>
    </source>
</evidence>